<evidence type="ECO:0000313" key="3">
    <source>
        <dbReference type="Proteomes" id="UP000660745"/>
    </source>
</evidence>
<organism evidence="2 3">
    <name type="scientific">Nonomuraea glycinis</name>
    <dbReference type="NCBI Taxonomy" id="2047744"/>
    <lineage>
        <taxon>Bacteria</taxon>
        <taxon>Bacillati</taxon>
        <taxon>Actinomycetota</taxon>
        <taxon>Actinomycetes</taxon>
        <taxon>Streptosporangiales</taxon>
        <taxon>Streptosporangiaceae</taxon>
        <taxon>Nonomuraea</taxon>
    </lineage>
</organism>
<sequence>MELDGVTYSKRHLHRLACAADGMAGDLAGASTRFEASSGVAKTALGDDEYGRAYARDHGRRMTDIATGLDLLATALRQQETRIQRASQNYDGGEDASTLR</sequence>
<keyword evidence="3" id="KW-1185">Reference proteome</keyword>
<dbReference type="RefSeq" id="WP_189139762.1">
    <property type="nucleotide sequence ID" value="NZ_BMNK01000005.1"/>
</dbReference>
<reference evidence="2" key="1">
    <citation type="journal article" date="2014" name="Int. J. Syst. Evol. Microbiol.">
        <title>Complete genome sequence of Corynebacterium casei LMG S-19264T (=DSM 44701T), isolated from a smear-ripened cheese.</title>
        <authorList>
            <consortium name="US DOE Joint Genome Institute (JGI-PGF)"/>
            <person name="Walter F."/>
            <person name="Albersmeier A."/>
            <person name="Kalinowski J."/>
            <person name="Ruckert C."/>
        </authorList>
    </citation>
    <scope>NUCLEOTIDE SEQUENCE</scope>
    <source>
        <strain evidence="2">CGMCC 4.7430</strain>
    </source>
</reference>
<evidence type="ECO:0000256" key="1">
    <source>
        <dbReference type="SAM" id="Coils"/>
    </source>
</evidence>
<feature type="coiled-coil region" evidence="1">
    <location>
        <begin position="69"/>
        <end position="96"/>
    </location>
</feature>
<name>A0A918E4W9_9ACTN</name>
<dbReference type="Proteomes" id="UP000660745">
    <property type="component" value="Unassembled WGS sequence"/>
</dbReference>
<dbReference type="EMBL" id="BMNK01000005">
    <property type="protein sequence ID" value="GGP07595.1"/>
    <property type="molecule type" value="Genomic_DNA"/>
</dbReference>
<gene>
    <name evidence="2" type="ORF">GCM10012278_36000</name>
</gene>
<comment type="caution">
    <text evidence="2">The sequence shown here is derived from an EMBL/GenBank/DDBJ whole genome shotgun (WGS) entry which is preliminary data.</text>
</comment>
<keyword evidence="1" id="KW-0175">Coiled coil</keyword>
<accession>A0A918E4W9</accession>
<evidence type="ECO:0000313" key="2">
    <source>
        <dbReference type="EMBL" id="GGP07595.1"/>
    </source>
</evidence>
<dbReference type="AlphaFoldDB" id="A0A918E4W9"/>
<proteinExistence type="predicted"/>
<protein>
    <submittedName>
        <fullName evidence="2">Uncharacterized protein</fullName>
    </submittedName>
</protein>
<reference evidence="2" key="2">
    <citation type="submission" date="2020-09" db="EMBL/GenBank/DDBJ databases">
        <authorList>
            <person name="Sun Q."/>
            <person name="Zhou Y."/>
        </authorList>
    </citation>
    <scope>NUCLEOTIDE SEQUENCE</scope>
    <source>
        <strain evidence="2">CGMCC 4.7430</strain>
    </source>
</reference>